<reference evidence="2" key="1">
    <citation type="submission" date="2021-03" db="EMBL/GenBank/DDBJ databases">
        <authorList>
            <person name="Wang G."/>
        </authorList>
    </citation>
    <scope>NUCLEOTIDE SEQUENCE</scope>
    <source>
        <strain evidence="2">KCTC 12899</strain>
    </source>
</reference>
<evidence type="ECO:0000313" key="3">
    <source>
        <dbReference type="Proteomes" id="UP000664417"/>
    </source>
</evidence>
<organism evidence="2 3">
    <name type="scientific">Acanthopleuribacter pedis</name>
    <dbReference type="NCBI Taxonomy" id="442870"/>
    <lineage>
        <taxon>Bacteria</taxon>
        <taxon>Pseudomonadati</taxon>
        <taxon>Acidobacteriota</taxon>
        <taxon>Holophagae</taxon>
        <taxon>Acanthopleuribacterales</taxon>
        <taxon>Acanthopleuribacteraceae</taxon>
        <taxon>Acanthopleuribacter</taxon>
    </lineage>
</organism>
<comment type="caution">
    <text evidence="2">The sequence shown here is derived from an EMBL/GenBank/DDBJ whole genome shotgun (WGS) entry which is preliminary data.</text>
</comment>
<name>A0A8J7QP09_9BACT</name>
<accession>A0A8J7QP09</accession>
<dbReference type="InterPro" id="IPR053812">
    <property type="entry name" value="HTH_Sigma70_ECF-like"/>
</dbReference>
<dbReference type="SUPFAM" id="SSF88946">
    <property type="entry name" value="Sigma2 domain of RNA polymerase sigma factors"/>
    <property type="match status" value="1"/>
</dbReference>
<dbReference type="EMBL" id="JAFREP010000029">
    <property type="protein sequence ID" value="MBO1321983.1"/>
    <property type="molecule type" value="Genomic_DNA"/>
</dbReference>
<dbReference type="GO" id="GO:0006352">
    <property type="term" value="P:DNA-templated transcription initiation"/>
    <property type="evidence" value="ECO:0007669"/>
    <property type="project" value="InterPro"/>
</dbReference>
<dbReference type="Pfam" id="PF07638">
    <property type="entry name" value="Sigma70_ECF"/>
    <property type="match status" value="1"/>
</dbReference>
<gene>
    <name evidence="2" type="ORF">J3U88_26110</name>
</gene>
<dbReference type="Proteomes" id="UP000664417">
    <property type="component" value="Unassembled WGS sequence"/>
</dbReference>
<dbReference type="InterPro" id="IPR013325">
    <property type="entry name" value="RNA_pol_sigma_r2"/>
</dbReference>
<proteinExistence type="predicted"/>
<evidence type="ECO:0000313" key="2">
    <source>
        <dbReference type="EMBL" id="MBO1321983.1"/>
    </source>
</evidence>
<evidence type="ECO:0000259" key="1">
    <source>
        <dbReference type="Pfam" id="PF07638"/>
    </source>
</evidence>
<dbReference type="GO" id="GO:0003700">
    <property type="term" value="F:DNA-binding transcription factor activity"/>
    <property type="evidence" value="ECO:0007669"/>
    <property type="project" value="InterPro"/>
</dbReference>
<sequence length="103" mass="11911">MDITQELARWQLHKDRSALNLVVEFAFEELKLRARGLLRENRLVDTGELVNAAYIKLTKMENCQFQNRGQFYNLVATIMRNFLVDEVRRRGSGESVPVPGTDV</sequence>
<dbReference type="RefSeq" id="WP_207861955.1">
    <property type="nucleotide sequence ID" value="NZ_JAFREP010000029.1"/>
</dbReference>
<keyword evidence="3" id="KW-1185">Reference proteome</keyword>
<protein>
    <recommendedName>
        <fullName evidence="1">RNA polymerase sigma-70 ECF-like HTH domain-containing protein</fullName>
    </recommendedName>
</protein>
<dbReference type="AlphaFoldDB" id="A0A8J7QP09"/>
<feature type="domain" description="RNA polymerase sigma-70 ECF-like HTH" evidence="1">
    <location>
        <begin position="15"/>
        <end position="92"/>
    </location>
</feature>